<dbReference type="RefSeq" id="WP_227228351.1">
    <property type="nucleotide sequence ID" value="NZ_JAJCVJ010000001.1"/>
</dbReference>
<dbReference type="InterPro" id="IPR045396">
    <property type="entry name" value="DUF6517"/>
</dbReference>
<dbReference type="EMBL" id="JBHSKX010000001">
    <property type="protein sequence ID" value="MFC5366297.1"/>
    <property type="molecule type" value="Genomic_DNA"/>
</dbReference>
<evidence type="ECO:0008006" key="3">
    <source>
        <dbReference type="Google" id="ProtNLM"/>
    </source>
</evidence>
<dbReference type="Pfam" id="PF20127">
    <property type="entry name" value="DUF6517"/>
    <property type="match status" value="1"/>
</dbReference>
<dbReference type="AlphaFoldDB" id="A0ABD5R9G5"/>
<gene>
    <name evidence="1" type="ORF">ACFPJ5_05055</name>
</gene>
<comment type="caution">
    <text evidence="1">The sequence shown here is derived from an EMBL/GenBank/DDBJ whole genome shotgun (WGS) entry which is preliminary data.</text>
</comment>
<name>A0ABD5R9G5_9EURY</name>
<evidence type="ECO:0000313" key="2">
    <source>
        <dbReference type="Proteomes" id="UP001596201"/>
    </source>
</evidence>
<organism evidence="1 2">
    <name type="scientific">Salinirubrum litoreum</name>
    <dbReference type="NCBI Taxonomy" id="1126234"/>
    <lineage>
        <taxon>Archaea</taxon>
        <taxon>Methanobacteriati</taxon>
        <taxon>Methanobacteriota</taxon>
        <taxon>Stenosarchaea group</taxon>
        <taxon>Halobacteria</taxon>
        <taxon>Halobacteriales</taxon>
        <taxon>Haloferacaceae</taxon>
        <taxon>Salinirubrum</taxon>
    </lineage>
</organism>
<keyword evidence="2" id="KW-1185">Reference proteome</keyword>
<protein>
    <recommendedName>
        <fullName evidence="3">CYTH domain-containing protein</fullName>
    </recommendedName>
</protein>
<reference evidence="1 2" key="1">
    <citation type="journal article" date="2019" name="Int. J. Syst. Evol. Microbiol.">
        <title>The Global Catalogue of Microorganisms (GCM) 10K type strain sequencing project: providing services to taxonomists for standard genome sequencing and annotation.</title>
        <authorList>
            <consortium name="The Broad Institute Genomics Platform"/>
            <consortium name="The Broad Institute Genome Sequencing Center for Infectious Disease"/>
            <person name="Wu L."/>
            <person name="Ma J."/>
        </authorList>
    </citation>
    <scope>NUCLEOTIDE SEQUENCE [LARGE SCALE GENOMIC DNA]</scope>
    <source>
        <strain evidence="1 2">CGMCC 1.12237</strain>
    </source>
</reference>
<evidence type="ECO:0000313" key="1">
    <source>
        <dbReference type="EMBL" id="MFC5366297.1"/>
    </source>
</evidence>
<proteinExistence type="predicted"/>
<accession>A0ABD5R9G5</accession>
<sequence>MPTPAPPTLPDDRLTGWRQVEQTTDTPFSIGPVSVTATTVVYEDERLRRTLRAATDIDDRWRFFFASRLAISPATPPSGALRRLVTDRARRGFRDRLRDRGFESPTERGRRTIRIDGTDAEVTAYDATCRLGDLRLSVVGWLAVWPDDAEFLLAGGAYPTAVAASGLEAGDDRGAADSTAALAGELTPDTFRDELFSLIRATR</sequence>
<dbReference type="Proteomes" id="UP001596201">
    <property type="component" value="Unassembled WGS sequence"/>
</dbReference>